<name>W6N6Z1_CLOTY</name>
<comment type="caution">
    <text evidence="2">The sequence shown here is derived from an EMBL/GenBank/DDBJ whole genome shotgun (WGS) entry which is preliminary data.</text>
</comment>
<gene>
    <name evidence="2" type="ORF">CTDIVETGP_2548</name>
</gene>
<keyword evidence="1" id="KW-0812">Transmembrane</keyword>
<keyword evidence="1" id="KW-1133">Transmembrane helix</keyword>
<dbReference type="Proteomes" id="UP000019482">
    <property type="component" value="Unassembled WGS sequence"/>
</dbReference>
<proteinExistence type="predicted"/>
<protein>
    <submittedName>
        <fullName evidence="2">Uncharacterized protein</fullName>
    </submittedName>
</protein>
<dbReference type="AlphaFoldDB" id="W6N6Z1"/>
<accession>W6N6Z1</accession>
<evidence type="ECO:0000313" key="3">
    <source>
        <dbReference type="Proteomes" id="UP000019482"/>
    </source>
</evidence>
<dbReference type="EMBL" id="CBXI010000043">
    <property type="protein sequence ID" value="CDL92478.1"/>
    <property type="molecule type" value="Genomic_DNA"/>
</dbReference>
<reference evidence="2 3" key="1">
    <citation type="journal article" date="2015" name="Genome Announc.">
        <title>Draft Genome Sequence of Clostridium tyrobutyricum Strain DIVETGP, Isolated from Cow's Milk for Grana Padano Production.</title>
        <authorList>
            <person name="Soggiu A."/>
            <person name="Piras C."/>
            <person name="Gaiarsa S."/>
            <person name="Sassera D."/>
            <person name="Roncada P."/>
            <person name="Bendixen E."/>
            <person name="Brasca M."/>
            <person name="Bonizzi L."/>
        </authorList>
    </citation>
    <scope>NUCLEOTIDE SEQUENCE [LARGE SCALE GENOMIC DNA]</scope>
    <source>
        <strain evidence="2 3">DIVETGP</strain>
    </source>
</reference>
<sequence length="38" mass="4274">MSTKAVISMKKSSFIRIDTLVTISAIMIFILATVKFMH</sequence>
<feature type="transmembrane region" description="Helical" evidence="1">
    <location>
        <begin position="20"/>
        <end position="37"/>
    </location>
</feature>
<evidence type="ECO:0000256" key="1">
    <source>
        <dbReference type="SAM" id="Phobius"/>
    </source>
</evidence>
<evidence type="ECO:0000313" key="2">
    <source>
        <dbReference type="EMBL" id="CDL92478.1"/>
    </source>
</evidence>
<keyword evidence="1" id="KW-0472">Membrane</keyword>
<organism evidence="2 3">
    <name type="scientific">Clostridium tyrobutyricum DIVETGP</name>
    <dbReference type="NCBI Taxonomy" id="1408889"/>
    <lineage>
        <taxon>Bacteria</taxon>
        <taxon>Bacillati</taxon>
        <taxon>Bacillota</taxon>
        <taxon>Clostridia</taxon>
        <taxon>Eubacteriales</taxon>
        <taxon>Clostridiaceae</taxon>
        <taxon>Clostridium</taxon>
    </lineage>
</organism>
<keyword evidence="3" id="KW-1185">Reference proteome</keyword>